<feature type="region of interest" description="Disordered" evidence="1">
    <location>
        <begin position="156"/>
        <end position="217"/>
    </location>
</feature>
<feature type="chain" id="PRO_5040138191" evidence="2">
    <location>
        <begin position="19"/>
        <end position="648"/>
    </location>
</feature>
<protein>
    <submittedName>
        <fullName evidence="3">Uncharacterized protein</fullName>
    </submittedName>
</protein>
<organism evidence="3 4">
    <name type="scientific">Pseudolycoriella hygida</name>
    <dbReference type="NCBI Taxonomy" id="35572"/>
    <lineage>
        <taxon>Eukaryota</taxon>
        <taxon>Metazoa</taxon>
        <taxon>Ecdysozoa</taxon>
        <taxon>Arthropoda</taxon>
        <taxon>Hexapoda</taxon>
        <taxon>Insecta</taxon>
        <taxon>Pterygota</taxon>
        <taxon>Neoptera</taxon>
        <taxon>Endopterygota</taxon>
        <taxon>Diptera</taxon>
        <taxon>Nematocera</taxon>
        <taxon>Sciaroidea</taxon>
        <taxon>Sciaridae</taxon>
        <taxon>Pseudolycoriella</taxon>
    </lineage>
</organism>
<feature type="compositionally biased region" description="Basic and acidic residues" evidence="1">
    <location>
        <begin position="127"/>
        <end position="141"/>
    </location>
</feature>
<proteinExistence type="predicted"/>
<feature type="region of interest" description="Disordered" evidence="1">
    <location>
        <begin position="541"/>
        <end position="648"/>
    </location>
</feature>
<comment type="caution">
    <text evidence="3">The sequence shown here is derived from an EMBL/GenBank/DDBJ whole genome shotgun (WGS) entry which is preliminary data.</text>
</comment>
<dbReference type="OrthoDB" id="8070155at2759"/>
<dbReference type="EMBL" id="WJQU01002136">
    <property type="protein sequence ID" value="KAJ6633234.1"/>
    <property type="molecule type" value="Genomic_DNA"/>
</dbReference>
<sequence>MKLPIIVSCVFFISPILAKGKITDATKDKREAPIAYPGSNSHQQISVSPSVEVASGSYHQSSAPQISYAPSRSYGVPSVGSHQNVYTGEIDSSLNIGHSGAENHGLSYPSSVGDSGHGSSLQGYEESFGHSDSSPHNHGGHELSAIIVDGSQAGGINTASYQQSHPSGLSANSFGGSSHGGQGATIEISQIQSHNSAPSVSYGVPQSSRHGNFGGSSGVHISPSVTYGAPSSGGYSGSSMTSGGLGFSAGGYGSFSNSQSFGYSKGNSGGHSMSHGSFSSSKGQRPISVTYGVPSSHSTPSGSYGVPNPIGSHMSFNSNSKGLFGSSFGGSNSLAGGYTKGFSVGQGGFGGGHGGFGGGHGGFGGGQGGFGHGGFSGFGGPSNLGGFGKFSSGPSFSGPFSHGVSSSFGGFGGPSSFGHGPAGSFGPMSFGFGSPFMSHAPPSMSYGLPSVSYGPPSGSYGPPSGSYGPPSGSYGPPSGSYGPPSGSYGPPSFSSGSPISSSIGSSSGLGGSHANSHNGRDSVPSYAVGIKGLRHYSSASTGFNTHSAPEPHISKPIAVSTQPTYHSSSSSSTAPFRPSTFLGAHVESSSADHQYNSGSTQQYSAPSQEYGAPIQSGGYSSHSSYQQPSESYGTPAYNTIDYSSASGH</sequence>
<dbReference type="Proteomes" id="UP001151699">
    <property type="component" value="Unassembled WGS sequence"/>
</dbReference>
<feature type="compositionally biased region" description="Polar residues" evidence="1">
    <location>
        <begin position="293"/>
        <end position="302"/>
    </location>
</feature>
<feature type="signal peptide" evidence="2">
    <location>
        <begin position="1"/>
        <end position="18"/>
    </location>
</feature>
<evidence type="ECO:0000313" key="4">
    <source>
        <dbReference type="Proteomes" id="UP001151699"/>
    </source>
</evidence>
<gene>
    <name evidence="3" type="ORF">Bhyg_16391</name>
</gene>
<name>A0A9Q0RVB1_9DIPT</name>
<feature type="region of interest" description="Disordered" evidence="1">
    <location>
        <begin position="96"/>
        <end position="142"/>
    </location>
</feature>
<feature type="compositionally biased region" description="Polar residues" evidence="1">
    <location>
        <begin position="156"/>
        <end position="176"/>
    </location>
</feature>
<dbReference type="AlphaFoldDB" id="A0A9Q0RVB1"/>
<accession>A0A9Q0RVB1</accession>
<evidence type="ECO:0000313" key="3">
    <source>
        <dbReference type="EMBL" id="KAJ6633234.1"/>
    </source>
</evidence>
<feature type="region of interest" description="Disordered" evidence="1">
    <location>
        <begin position="265"/>
        <end position="306"/>
    </location>
</feature>
<feature type="compositionally biased region" description="Polar residues" evidence="1">
    <location>
        <begin position="187"/>
        <end position="210"/>
    </location>
</feature>
<keyword evidence="2" id="KW-0732">Signal</keyword>
<feature type="compositionally biased region" description="Polar residues" evidence="1">
    <location>
        <begin position="108"/>
        <end position="122"/>
    </location>
</feature>
<evidence type="ECO:0000256" key="2">
    <source>
        <dbReference type="SAM" id="SignalP"/>
    </source>
</evidence>
<feature type="compositionally biased region" description="Low complexity" evidence="1">
    <location>
        <begin position="265"/>
        <end position="283"/>
    </location>
</feature>
<reference evidence="3" key="1">
    <citation type="submission" date="2022-07" db="EMBL/GenBank/DDBJ databases">
        <authorList>
            <person name="Trinca V."/>
            <person name="Uliana J.V.C."/>
            <person name="Torres T.T."/>
            <person name="Ward R.J."/>
            <person name="Monesi N."/>
        </authorList>
    </citation>
    <scope>NUCLEOTIDE SEQUENCE</scope>
    <source>
        <strain evidence="3">HSMRA1968</strain>
        <tissue evidence="3">Whole embryos</tissue>
    </source>
</reference>
<keyword evidence="4" id="KW-1185">Reference proteome</keyword>
<feature type="region of interest" description="Disordered" evidence="1">
    <location>
        <begin position="457"/>
        <end position="525"/>
    </location>
</feature>
<feature type="compositionally biased region" description="Polar residues" evidence="1">
    <location>
        <begin position="636"/>
        <end position="648"/>
    </location>
</feature>
<evidence type="ECO:0000256" key="1">
    <source>
        <dbReference type="SAM" id="MobiDB-lite"/>
    </source>
</evidence>
<feature type="compositionally biased region" description="Low complexity" evidence="1">
    <location>
        <begin position="457"/>
        <end position="506"/>
    </location>
</feature>
<feature type="compositionally biased region" description="Low complexity" evidence="1">
    <location>
        <begin position="615"/>
        <end position="632"/>
    </location>
</feature>
<feature type="compositionally biased region" description="Polar residues" evidence="1">
    <location>
        <begin position="587"/>
        <end position="607"/>
    </location>
</feature>